<evidence type="ECO:0000313" key="3">
    <source>
        <dbReference type="EMBL" id="KAH7139086.1"/>
    </source>
</evidence>
<reference evidence="3" key="1">
    <citation type="journal article" date="2021" name="Nat. Commun.">
        <title>Genetic determinants of endophytism in the Arabidopsis root mycobiome.</title>
        <authorList>
            <person name="Mesny F."/>
            <person name="Miyauchi S."/>
            <person name="Thiergart T."/>
            <person name="Pickel B."/>
            <person name="Atanasova L."/>
            <person name="Karlsson M."/>
            <person name="Huettel B."/>
            <person name="Barry K.W."/>
            <person name="Haridas S."/>
            <person name="Chen C."/>
            <person name="Bauer D."/>
            <person name="Andreopoulos W."/>
            <person name="Pangilinan J."/>
            <person name="LaButti K."/>
            <person name="Riley R."/>
            <person name="Lipzen A."/>
            <person name="Clum A."/>
            <person name="Drula E."/>
            <person name="Henrissat B."/>
            <person name="Kohler A."/>
            <person name="Grigoriev I.V."/>
            <person name="Martin F.M."/>
            <person name="Hacquard S."/>
        </authorList>
    </citation>
    <scope>NUCLEOTIDE SEQUENCE</scope>
    <source>
        <strain evidence="3">MPI-CAGE-CH-0243</strain>
    </source>
</reference>
<dbReference type="SUPFAM" id="SSF51735">
    <property type="entry name" value="NAD(P)-binding Rossmann-fold domains"/>
    <property type="match status" value="1"/>
</dbReference>
<organism evidence="3 4">
    <name type="scientific">Dendryphion nanum</name>
    <dbReference type="NCBI Taxonomy" id="256645"/>
    <lineage>
        <taxon>Eukaryota</taxon>
        <taxon>Fungi</taxon>
        <taxon>Dikarya</taxon>
        <taxon>Ascomycota</taxon>
        <taxon>Pezizomycotina</taxon>
        <taxon>Dothideomycetes</taxon>
        <taxon>Pleosporomycetidae</taxon>
        <taxon>Pleosporales</taxon>
        <taxon>Torulaceae</taxon>
        <taxon>Dendryphion</taxon>
    </lineage>
</organism>
<dbReference type="InterPro" id="IPR036291">
    <property type="entry name" value="NAD(P)-bd_dom_sf"/>
</dbReference>
<comment type="similarity">
    <text evidence="1">Belongs to the short-chain dehydrogenases/reductases (SDR) family.</text>
</comment>
<keyword evidence="2" id="KW-0560">Oxidoreductase</keyword>
<accession>A0A9P9EL86</accession>
<dbReference type="OrthoDB" id="191139at2759"/>
<keyword evidence="4" id="KW-1185">Reference proteome</keyword>
<dbReference type="Gene3D" id="3.40.50.720">
    <property type="entry name" value="NAD(P)-binding Rossmann-like Domain"/>
    <property type="match status" value="1"/>
</dbReference>
<dbReference type="PANTHER" id="PTHR24320">
    <property type="entry name" value="RETINOL DEHYDROGENASE"/>
    <property type="match status" value="1"/>
</dbReference>
<dbReference type="GO" id="GO:0016491">
    <property type="term" value="F:oxidoreductase activity"/>
    <property type="evidence" value="ECO:0007669"/>
    <property type="project" value="UniProtKB-KW"/>
</dbReference>
<comment type="caution">
    <text evidence="3">The sequence shown here is derived from an EMBL/GenBank/DDBJ whole genome shotgun (WGS) entry which is preliminary data.</text>
</comment>
<dbReference type="InterPro" id="IPR002347">
    <property type="entry name" value="SDR_fam"/>
</dbReference>
<protein>
    <submittedName>
        <fullName evidence="3">Short-chain dehydrogenase</fullName>
    </submittedName>
</protein>
<dbReference type="EMBL" id="JAGMWT010000001">
    <property type="protein sequence ID" value="KAH7139086.1"/>
    <property type="molecule type" value="Genomic_DNA"/>
</dbReference>
<dbReference type="PANTHER" id="PTHR24320:SF272">
    <property type="entry name" value="NAD(P)-BINDING ROSSMANN-FOLD SUPERFAMILY PROTEIN"/>
    <property type="match status" value="1"/>
</dbReference>
<dbReference type="AlphaFoldDB" id="A0A9P9EL86"/>
<evidence type="ECO:0000313" key="4">
    <source>
        <dbReference type="Proteomes" id="UP000700596"/>
    </source>
</evidence>
<gene>
    <name evidence="3" type="ORF">B0J11DRAFT_477175</name>
</gene>
<dbReference type="Pfam" id="PF00106">
    <property type="entry name" value="adh_short"/>
    <property type="match status" value="1"/>
</dbReference>
<dbReference type="Proteomes" id="UP000700596">
    <property type="component" value="Unassembled WGS sequence"/>
</dbReference>
<sequence>MADPFNPYATLYENPRGAGDQRPTALQIVQDNERIGTLTDKVVLITGGTGGMGIEIARALYATGAQIYITARDLEKAKSVCENIEGKGIGKKVEVIEVDLESLDSVKAAAVEFQKRCQKLNILINNAAIMCPPESASKDGFELQFAINHLAHFTLTTLLLPNMIASSTEDFNSRVIFVSSSCHRYSTVHFDNINLKGEYQTHIAYGQSKTAMIWTANNIDRFYSSKGVHALSINPGGVWTDLQKFAPPAAVEQAKKNEQIMNDMQSPEQGAATAVWAAIGNVWEGKGGKYLASCKVGGLAENLVHPHSDGYAPWAYDEEGERKLWDLSLELTGVTARDV</sequence>
<dbReference type="PRINTS" id="PR00081">
    <property type="entry name" value="GDHRDH"/>
</dbReference>
<name>A0A9P9EL86_9PLEO</name>
<proteinExistence type="inferred from homology"/>
<evidence type="ECO:0000256" key="1">
    <source>
        <dbReference type="ARBA" id="ARBA00006484"/>
    </source>
</evidence>
<evidence type="ECO:0000256" key="2">
    <source>
        <dbReference type="ARBA" id="ARBA00023002"/>
    </source>
</evidence>